<organism evidence="5 6">
    <name type="scientific">Thelohanellus kitauei</name>
    <name type="common">Myxosporean</name>
    <dbReference type="NCBI Taxonomy" id="669202"/>
    <lineage>
        <taxon>Eukaryota</taxon>
        <taxon>Metazoa</taxon>
        <taxon>Cnidaria</taxon>
        <taxon>Myxozoa</taxon>
        <taxon>Myxosporea</taxon>
        <taxon>Bivalvulida</taxon>
        <taxon>Platysporina</taxon>
        <taxon>Myxobolidae</taxon>
        <taxon>Thelohanellus</taxon>
    </lineage>
</organism>
<comment type="caution">
    <text evidence="5">The sequence shown here is derived from an EMBL/GenBank/DDBJ whole genome shotgun (WGS) entry which is preliminary data.</text>
</comment>
<dbReference type="InterPro" id="IPR007110">
    <property type="entry name" value="Ig-like_dom"/>
</dbReference>
<evidence type="ECO:0000259" key="3">
    <source>
        <dbReference type="PROSITE" id="PS50835"/>
    </source>
</evidence>
<gene>
    <name evidence="5" type="ORF">RF11_11163</name>
    <name evidence="4" type="ORF">RF11_14607</name>
</gene>
<protein>
    <submittedName>
        <fullName evidence="5">Down syndrome cell adhesion molecule-like protein 1</fullName>
    </submittedName>
</protein>
<dbReference type="PANTHER" id="PTHR45842">
    <property type="entry name" value="SYNAPTIC ADHESION-LIKE MOLECULE SALM"/>
    <property type="match status" value="1"/>
</dbReference>
<dbReference type="PROSITE" id="PS50835">
    <property type="entry name" value="IG_LIKE"/>
    <property type="match status" value="1"/>
</dbReference>
<evidence type="ECO:0000256" key="1">
    <source>
        <dbReference type="ARBA" id="ARBA00022729"/>
    </source>
</evidence>
<dbReference type="InterPro" id="IPR036179">
    <property type="entry name" value="Ig-like_dom_sf"/>
</dbReference>
<name>A0A0C2MPA9_THEKT</name>
<evidence type="ECO:0000256" key="2">
    <source>
        <dbReference type="ARBA" id="ARBA00023180"/>
    </source>
</evidence>
<dbReference type="Pfam" id="PF13927">
    <property type="entry name" value="Ig_3"/>
    <property type="match status" value="1"/>
</dbReference>
<dbReference type="SMART" id="SM00409">
    <property type="entry name" value="IG"/>
    <property type="match status" value="1"/>
</dbReference>
<dbReference type="InterPro" id="IPR003599">
    <property type="entry name" value="Ig_sub"/>
</dbReference>
<dbReference type="InterPro" id="IPR013783">
    <property type="entry name" value="Ig-like_fold"/>
</dbReference>
<dbReference type="AlphaFoldDB" id="A0A0C2MPA9"/>
<dbReference type="SUPFAM" id="SSF48726">
    <property type="entry name" value="Immunoglobulin"/>
    <property type="match status" value="1"/>
</dbReference>
<dbReference type="EMBL" id="JWZT01004635">
    <property type="protein sequence ID" value="KII63618.1"/>
    <property type="molecule type" value="Genomic_DNA"/>
</dbReference>
<reference evidence="5 6" key="1">
    <citation type="journal article" date="2014" name="Genome Biol. Evol.">
        <title>The genome of the myxosporean Thelohanellus kitauei shows adaptations to nutrient acquisition within its fish host.</title>
        <authorList>
            <person name="Yang Y."/>
            <person name="Xiong J."/>
            <person name="Zhou Z."/>
            <person name="Huo F."/>
            <person name="Miao W."/>
            <person name="Ran C."/>
            <person name="Liu Y."/>
            <person name="Zhang J."/>
            <person name="Feng J."/>
            <person name="Wang M."/>
            <person name="Wang M."/>
            <person name="Wang L."/>
            <person name="Yao B."/>
        </authorList>
    </citation>
    <scope>NUCLEOTIDE SEQUENCE [LARGE SCALE GENOMIC DNA]</scope>
    <source>
        <strain evidence="5">Wuqing</strain>
    </source>
</reference>
<proteinExistence type="predicted"/>
<dbReference type="Gene3D" id="2.60.40.10">
    <property type="entry name" value="Immunoglobulins"/>
    <property type="match status" value="1"/>
</dbReference>
<accession>A0A0C2MPA9</accession>
<evidence type="ECO:0000313" key="4">
    <source>
        <dbReference type="EMBL" id="KII63618.1"/>
    </source>
</evidence>
<dbReference type="OrthoDB" id="5985519at2759"/>
<dbReference type="PANTHER" id="PTHR45842:SF12">
    <property type="entry name" value="KEKKON 5, ISOFORM A"/>
    <property type="match status" value="1"/>
</dbReference>
<keyword evidence="2" id="KW-0325">Glycoprotein</keyword>
<feature type="domain" description="Ig-like" evidence="3">
    <location>
        <begin position="12"/>
        <end position="98"/>
    </location>
</feature>
<dbReference type="InterPro" id="IPR050467">
    <property type="entry name" value="LRFN"/>
</dbReference>
<dbReference type="InterPro" id="IPR003598">
    <property type="entry name" value="Ig_sub2"/>
</dbReference>
<dbReference type="EMBL" id="JWZT01002614">
    <property type="protein sequence ID" value="KII69056.1"/>
    <property type="molecule type" value="Genomic_DNA"/>
</dbReference>
<evidence type="ECO:0000313" key="6">
    <source>
        <dbReference type="Proteomes" id="UP000031668"/>
    </source>
</evidence>
<evidence type="ECO:0000313" key="5">
    <source>
        <dbReference type="EMBL" id="KII69056.1"/>
    </source>
</evidence>
<sequence length="115" mass="13064">MDIKKLESEAEPQIIKHSETIECSIGENITVNCDTLGFPSPAIHWTFLDNRSGVIYSNVGFEKNGNLKITNFRTRNQGFYECTARNGAGYDTMIVHIVIQSNNILDFRVHQLFLL</sequence>
<dbReference type="SMART" id="SM00408">
    <property type="entry name" value="IGc2"/>
    <property type="match status" value="1"/>
</dbReference>
<dbReference type="Proteomes" id="UP000031668">
    <property type="component" value="Unassembled WGS sequence"/>
</dbReference>
<keyword evidence="6" id="KW-1185">Reference proteome</keyword>
<keyword evidence="1" id="KW-0732">Signal</keyword>